<dbReference type="Proteomes" id="UP001499989">
    <property type="component" value="Unassembled WGS sequence"/>
</dbReference>
<sequence length="1354" mass="146565">MTDALLRELVDRVTAFHSGGAQDAVRDDAGVKAAAELMAAAGEVLEQRGVVDTDVLYTVAAYHWARSLAHEDVALSTADYTSAMHVFGLLYLVDHRRVPRELWSQLTEETGHNPWQDPVDHASDLVQDAEESGNPSVLDEAVVLLRGSVSTPYRDTTLGIALRERAAVADRARAERMVDIDSAVELLAAVAALSEESRARRARRQLTLASVHVQRYGISADVADLTAAESVARTAFADASEGSAEQADAAAGIGVALGSRAEREPLPEAVSLLQEAVSWLRLAVDLETVSRWESEHRINLCKAMGLLLARTVLGPEEKQEKERQKAAEPLTADSARQAKEVAELGSKVVARIITEDEAILRVVAPAFPLSKEAVGCLVTSAMGLVGSGTPNDAVSALTLALEAATTRWGTGPESPWWQAAGAYVEAARLSLVRRPDGTLFHRAHDVVRAQIEALRERNENDELAETLFAAGLLHLSPYFGELPGLTFSSALSLWQDRQSRYRSLHPDDPAHTAGPDVPSAAEAADAAVGYFRDAAALSSGHALGRVLRSLAEALSFTAGMRQQSHDREILLAARKAFDVLDPWRDPLSHLYVLRILYRFGELALPECLSGLLSVSLSVIRVRQGEYEASCAFAEALTLAAEAHRLDLQGQLLDMADRELPNLARDSHRRLRWASEVHCLADDRLACCPEAATVGAVASQARALAEVEGWSVTERAATLVHLAAHADPTEAGEAGRDLIEEARQLDPELFCQHFDAFHYLDAVLAHDLGVHAEAEHEPELAARNFASAVFHFGACQQVDLALAALDAGLGCVHACDGLSAIRAAHALIPTSVFLRHGTDETVDWKLRDLYQSLTFKLTGDTMDLSAVSRVHQAAKGMDFTIVTEYPGSLEFSTGLDRMLRHARLAEAGLPDPLPDFELPGGAETAMLYYLGSGEAEPDSGAEAEVRNLQRSVDRRISRELRTGREPRRLPVLELDDIQNLLPEETVLLSLFLSQVHHQVSVNPVMALQGLAVTREGFAHRTMIFPDVEGGLVRVSKAGHSLNVSPAAIQIAALRREITADPLHRNVTRVAQQFLDADSHSYLAGFTESLPSWLTQGKTHLCVWPNGPLHYLPFHLLSVDDRPVADDWTVTQVSSLSFLSSPDRPVPPAPSQALAAFAFDSGGTESLERHTACIAASMGDADPVLGTAATSRRFLSALPGARYVHVAAHGSHNEWAPWYQCLYLAPDPETGDDGRVFAHDILKTDLRGVELVTMSACESALGRFDINDNLHGLPAAFLSAGAAAIVGCLWPVAPHVATQFFGTLYEQLAADSDRRTAFRTAQSITRARHPAYRDWGAFCFIGDWRGTTDSLNGATA</sequence>
<proteinExistence type="predicted"/>
<gene>
    <name evidence="2" type="ORF">GCM10010310_13570</name>
</gene>
<dbReference type="RefSeq" id="WP_344571581.1">
    <property type="nucleotide sequence ID" value="NZ_BAAASK010000002.1"/>
</dbReference>
<keyword evidence="3" id="KW-1185">Reference proteome</keyword>
<reference evidence="2 3" key="1">
    <citation type="journal article" date="2019" name="Int. J. Syst. Evol. Microbiol.">
        <title>The Global Catalogue of Microorganisms (GCM) 10K type strain sequencing project: providing services to taxonomists for standard genome sequencing and annotation.</title>
        <authorList>
            <consortium name="The Broad Institute Genomics Platform"/>
            <consortium name="The Broad Institute Genome Sequencing Center for Infectious Disease"/>
            <person name="Wu L."/>
            <person name="Ma J."/>
        </authorList>
    </citation>
    <scope>NUCLEOTIDE SEQUENCE [LARGE SCALE GENOMIC DNA]</scope>
    <source>
        <strain evidence="2 3">JCM 4531</strain>
    </source>
</reference>
<evidence type="ECO:0000259" key="1">
    <source>
        <dbReference type="Pfam" id="PF12770"/>
    </source>
</evidence>
<accession>A0ABN3SBB8</accession>
<organism evidence="2 3">
    <name type="scientific">Streptomyces violaceolatus</name>
    <dbReference type="NCBI Taxonomy" id="67378"/>
    <lineage>
        <taxon>Bacteria</taxon>
        <taxon>Bacillati</taxon>
        <taxon>Actinomycetota</taxon>
        <taxon>Actinomycetes</taxon>
        <taxon>Kitasatosporales</taxon>
        <taxon>Streptomycetaceae</taxon>
        <taxon>Streptomyces</taxon>
        <taxon>Streptomyces violaceoruber group</taxon>
    </lineage>
</organism>
<feature type="domain" description="CHAT" evidence="1">
    <location>
        <begin position="1093"/>
        <end position="1341"/>
    </location>
</feature>
<protein>
    <recommendedName>
        <fullName evidence="1">CHAT domain-containing protein</fullName>
    </recommendedName>
</protein>
<dbReference type="InterPro" id="IPR024983">
    <property type="entry name" value="CHAT_dom"/>
</dbReference>
<name>A0ABN3SBB8_9ACTN</name>
<evidence type="ECO:0000313" key="3">
    <source>
        <dbReference type="Proteomes" id="UP001499989"/>
    </source>
</evidence>
<dbReference type="Pfam" id="PF12770">
    <property type="entry name" value="CHAT"/>
    <property type="match status" value="1"/>
</dbReference>
<comment type="caution">
    <text evidence="2">The sequence shown here is derived from an EMBL/GenBank/DDBJ whole genome shotgun (WGS) entry which is preliminary data.</text>
</comment>
<dbReference type="EMBL" id="BAAASK010000002">
    <property type="protein sequence ID" value="GAA2672852.1"/>
    <property type="molecule type" value="Genomic_DNA"/>
</dbReference>
<evidence type="ECO:0000313" key="2">
    <source>
        <dbReference type="EMBL" id="GAA2672852.1"/>
    </source>
</evidence>